<dbReference type="SUPFAM" id="SSF53850">
    <property type="entry name" value="Periplasmic binding protein-like II"/>
    <property type="match status" value="1"/>
</dbReference>
<evidence type="ECO:0000313" key="7">
    <source>
        <dbReference type="Proteomes" id="UP001185069"/>
    </source>
</evidence>
<keyword evidence="6" id="KW-0762">Sugar transport</keyword>
<comment type="caution">
    <text evidence="6">The sequence shown here is derived from an EMBL/GenBank/DDBJ whole genome shotgun (WGS) entry which is preliminary data.</text>
</comment>
<dbReference type="CDD" id="cd13585">
    <property type="entry name" value="PBP2_TMBP_like"/>
    <property type="match status" value="1"/>
</dbReference>
<reference evidence="6 7" key="1">
    <citation type="submission" date="2023-07" db="EMBL/GenBank/DDBJ databases">
        <title>Sequencing the genomes of 1000 actinobacteria strains.</title>
        <authorList>
            <person name="Klenk H.-P."/>
        </authorList>
    </citation>
    <scope>NUCLEOTIDE SEQUENCE [LARGE SCALE GENOMIC DNA]</scope>
    <source>
        <strain evidence="6 7">DSM 14555</strain>
    </source>
</reference>
<dbReference type="RefSeq" id="WP_309799678.1">
    <property type="nucleotide sequence ID" value="NZ_BAAAHY010000007.1"/>
</dbReference>
<evidence type="ECO:0000256" key="4">
    <source>
        <dbReference type="ARBA" id="ARBA00022729"/>
    </source>
</evidence>
<organism evidence="6 7">
    <name type="scientific">Arthrobacter russicus</name>
    <dbReference type="NCBI Taxonomy" id="172040"/>
    <lineage>
        <taxon>Bacteria</taxon>
        <taxon>Bacillati</taxon>
        <taxon>Actinomycetota</taxon>
        <taxon>Actinomycetes</taxon>
        <taxon>Micrococcales</taxon>
        <taxon>Micrococcaceae</taxon>
        <taxon>Arthrobacter</taxon>
    </lineage>
</organism>
<sequence length="440" mass="46511">MKIWQKSALAVAAALALTTTACSPADPGGTGSAATTTVTVRLWDEQVQKAYESSFREFESKNPGITVKTVLEPFATYFNKLRTDVSAGNADDIFWISSSYFSPYADSGSLLPIGADFDAAKAGWVPAAVSQYTRNGTLWGVPQLTDGGIGIYYNKDLVAKAGVSLADLQWNPTDPAKDTFLKAAQKLTVDAAGKTADDPAFDVGNIVQYGYNASQDLQAIYYNFIGQNGGEFQNGEDFVFASPQSTQAFQYIIDLINKYHVSPGAANSNDNGDFMRDQFIQGKIAMFQSGTYNLANVAQGASFPWAVAPMPAGPAGAVSVVNNIIAAGNAKTGNKDATNKVLQWLGSAEGAKFIGAEGAADPAVLGAQDAYRNYWNAKGVDVSQFAKAAQGKTIQAPVGTNYGAAVNAWKPIFNEMFLGRTPVAEGLKQAQDAANKAVKG</sequence>
<name>A0ABU1JDN6_9MICC</name>
<dbReference type="Proteomes" id="UP001185069">
    <property type="component" value="Unassembled WGS sequence"/>
</dbReference>
<comment type="subcellular location">
    <subcellularLocation>
        <location evidence="1">Cell envelope</location>
    </subcellularLocation>
</comment>
<accession>A0ABU1JDN6</accession>
<evidence type="ECO:0000256" key="1">
    <source>
        <dbReference type="ARBA" id="ARBA00004196"/>
    </source>
</evidence>
<dbReference type="InterPro" id="IPR050490">
    <property type="entry name" value="Bact_solute-bd_prot1"/>
</dbReference>
<dbReference type="Gene3D" id="3.40.190.10">
    <property type="entry name" value="Periplasmic binding protein-like II"/>
    <property type="match status" value="1"/>
</dbReference>
<evidence type="ECO:0000256" key="5">
    <source>
        <dbReference type="SAM" id="SignalP"/>
    </source>
</evidence>
<dbReference type="PROSITE" id="PS51257">
    <property type="entry name" value="PROKAR_LIPOPROTEIN"/>
    <property type="match status" value="1"/>
</dbReference>
<gene>
    <name evidence="6" type="ORF">JOE69_002772</name>
</gene>
<dbReference type="Pfam" id="PF01547">
    <property type="entry name" value="SBP_bac_1"/>
    <property type="match status" value="1"/>
</dbReference>
<dbReference type="PANTHER" id="PTHR43649">
    <property type="entry name" value="ARABINOSE-BINDING PROTEIN-RELATED"/>
    <property type="match status" value="1"/>
</dbReference>
<dbReference type="PANTHER" id="PTHR43649:SF31">
    <property type="entry name" value="SN-GLYCEROL-3-PHOSPHATE-BINDING PERIPLASMIC PROTEIN UGPB"/>
    <property type="match status" value="1"/>
</dbReference>
<comment type="similarity">
    <text evidence="2">Belongs to the bacterial solute-binding protein 1 family.</text>
</comment>
<keyword evidence="4 5" id="KW-0732">Signal</keyword>
<dbReference type="InterPro" id="IPR006059">
    <property type="entry name" value="SBP"/>
</dbReference>
<keyword evidence="3" id="KW-0813">Transport</keyword>
<dbReference type="EMBL" id="JAVDQF010000001">
    <property type="protein sequence ID" value="MDR6270534.1"/>
    <property type="molecule type" value="Genomic_DNA"/>
</dbReference>
<keyword evidence="7" id="KW-1185">Reference proteome</keyword>
<evidence type="ECO:0000313" key="6">
    <source>
        <dbReference type="EMBL" id="MDR6270534.1"/>
    </source>
</evidence>
<feature type="signal peptide" evidence="5">
    <location>
        <begin position="1"/>
        <end position="24"/>
    </location>
</feature>
<evidence type="ECO:0000256" key="2">
    <source>
        <dbReference type="ARBA" id="ARBA00008520"/>
    </source>
</evidence>
<proteinExistence type="inferred from homology"/>
<evidence type="ECO:0000256" key="3">
    <source>
        <dbReference type="ARBA" id="ARBA00022448"/>
    </source>
</evidence>
<protein>
    <submittedName>
        <fullName evidence="6">Multiple sugar transport system substrate-binding protein</fullName>
    </submittedName>
</protein>
<feature type="chain" id="PRO_5046785169" evidence="5">
    <location>
        <begin position="25"/>
        <end position="440"/>
    </location>
</feature>